<protein>
    <submittedName>
        <fullName evidence="1">Uncharacterized protein</fullName>
    </submittedName>
</protein>
<reference evidence="1" key="1">
    <citation type="submission" date="2014-09" db="EMBL/GenBank/DDBJ databases">
        <authorList>
            <person name="Magalhaes I.L.F."/>
            <person name="Oliveira U."/>
            <person name="Santos F.R."/>
            <person name="Vidigal T.H.D.A."/>
            <person name="Brescovit A.D."/>
            <person name="Santos A.J."/>
        </authorList>
    </citation>
    <scope>NUCLEOTIDE SEQUENCE</scope>
    <source>
        <tissue evidence="1">Shoot tissue taken approximately 20 cm above the soil surface</tissue>
    </source>
</reference>
<organism evidence="1">
    <name type="scientific">Arundo donax</name>
    <name type="common">Giant reed</name>
    <name type="synonym">Donax arundinaceus</name>
    <dbReference type="NCBI Taxonomy" id="35708"/>
    <lineage>
        <taxon>Eukaryota</taxon>
        <taxon>Viridiplantae</taxon>
        <taxon>Streptophyta</taxon>
        <taxon>Embryophyta</taxon>
        <taxon>Tracheophyta</taxon>
        <taxon>Spermatophyta</taxon>
        <taxon>Magnoliopsida</taxon>
        <taxon>Liliopsida</taxon>
        <taxon>Poales</taxon>
        <taxon>Poaceae</taxon>
        <taxon>PACMAD clade</taxon>
        <taxon>Arundinoideae</taxon>
        <taxon>Arundineae</taxon>
        <taxon>Arundo</taxon>
    </lineage>
</organism>
<name>A0A0A9E820_ARUDO</name>
<dbReference type="EMBL" id="GBRH01202727">
    <property type="protein sequence ID" value="JAD95168.1"/>
    <property type="molecule type" value="Transcribed_RNA"/>
</dbReference>
<evidence type="ECO:0000313" key="1">
    <source>
        <dbReference type="EMBL" id="JAD95168.1"/>
    </source>
</evidence>
<reference evidence="1" key="2">
    <citation type="journal article" date="2015" name="Data Brief">
        <title>Shoot transcriptome of the giant reed, Arundo donax.</title>
        <authorList>
            <person name="Barrero R.A."/>
            <person name="Guerrero F.D."/>
            <person name="Moolhuijzen P."/>
            <person name="Goolsby J.A."/>
            <person name="Tidwell J."/>
            <person name="Bellgard S.E."/>
            <person name="Bellgard M.I."/>
        </authorList>
    </citation>
    <scope>NUCLEOTIDE SEQUENCE</scope>
    <source>
        <tissue evidence="1">Shoot tissue taken approximately 20 cm above the soil surface</tissue>
    </source>
</reference>
<accession>A0A0A9E820</accession>
<proteinExistence type="predicted"/>
<dbReference type="AlphaFoldDB" id="A0A0A9E820"/>
<sequence>MVFGSKSCDWCHQLYSFTVHFWRSWSSLFEEVDTIYLQ</sequence>